<dbReference type="RefSeq" id="WP_189047445.1">
    <property type="nucleotide sequence ID" value="NZ_BMJQ01000008.1"/>
</dbReference>
<name>A0A8J2YUD4_9PROT</name>
<keyword evidence="1" id="KW-1133">Transmembrane helix</keyword>
<accession>A0A8J2YUD4</accession>
<feature type="transmembrane region" description="Helical" evidence="1">
    <location>
        <begin position="88"/>
        <end position="110"/>
    </location>
</feature>
<dbReference type="EMBL" id="BMJQ01000008">
    <property type="protein sequence ID" value="GGF23194.1"/>
    <property type="molecule type" value="Genomic_DNA"/>
</dbReference>
<feature type="transmembrane region" description="Helical" evidence="1">
    <location>
        <begin position="12"/>
        <end position="30"/>
    </location>
</feature>
<organism evidence="2 3">
    <name type="scientific">Aliidongia dinghuensis</name>
    <dbReference type="NCBI Taxonomy" id="1867774"/>
    <lineage>
        <taxon>Bacteria</taxon>
        <taxon>Pseudomonadati</taxon>
        <taxon>Pseudomonadota</taxon>
        <taxon>Alphaproteobacteria</taxon>
        <taxon>Rhodospirillales</taxon>
        <taxon>Dongiaceae</taxon>
        <taxon>Aliidongia</taxon>
    </lineage>
</organism>
<evidence type="ECO:0000313" key="2">
    <source>
        <dbReference type="EMBL" id="GGF23194.1"/>
    </source>
</evidence>
<reference evidence="2" key="2">
    <citation type="submission" date="2020-09" db="EMBL/GenBank/DDBJ databases">
        <authorList>
            <person name="Sun Q."/>
            <person name="Zhou Y."/>
        </authorList>
    </citation>
    <scope>NUCLEOTIDE SEQUENCE</scope>
    <source>
        <strain evidence="2">CGMCC 1.15725</strain>
    </source>
</reference>
<keyword evidence="1" id="KW-0472">Membrane</keyword>
<keyword evidence="1" id="KW-0812">Transmembrane</keyword>
<sequence>MPLLARLRDLLLHLLTPFAAALFLLEDLLIRRLGRLLGRLAALPPVARAEAWAAGLPPYGALALFLVPSMLILPEKLLIILFLHRHHYWLALATLVGAKLFATAAIGRILSVCHPSLSQLAWFRRADQWVRTTRDRIHDAIRRTAIWRAGERLKRRVAAWNPFAELRGRLRGGRPL</sequence>
<comment type="caution">
    <text evidence="2">The sequence shown here is derived from an EMBL/GenBank/DDBJ whole genome shotgun (WGS) entry which is preliminary data.</text>
</comment>
<evidence type="ECO:0000256" key="1">
    <source>
        <dbReference type="SAM" id="Phobius"/>
    </source>
</evidence>
<dbReference type="AlphaFoldDB" id="A0A8J2YUD4"/>
<gene>
    <name evidence="2" type="ORF">GCM10011611_31630</name>
</gene>
<evidence type="ECO:0008006" key="4">
    <source>
        <dbReference type="Google" id="ProtNLM"/>
    </source>
</evidence>
<proteinExistence type="predicted"/>
<keyword evidence="3" id="KW-1185">Reference proteome</keyword>
<protein>
    <recommendedName>
        <fullName evidence="4">Transmembrane protein</fullName>
    </recommendedName>
</protein>
<reference evidence="2" key="1">
    <citation type="journal article" date="2014" name="Int. J. Syst. Evol. Microbiol.">
        <title>Complete genome sequence of Corynebacterium casei LMG S-19264T (=DSM 44701T), isolated from a smear-ripened cheese.</title>
        <authorList>
            <consortium name="US DOE Joint Genome Institute (JGI-PGF)"/>
            <person name="Walter F."/>
            <person name="Albersmeier A."/>
            <person name="Kalinowski J."/>
            <person name="Ruckert C."/>
        </authorList>
    </citation>
    <scope>NUCLEOTIDE SEQUENCE</scope>
    <source>
        <strain evidence="2">CGMCC 1.15725</strain>
    </source>
</reference>
<evidence type="ECO:0000313" key="3">
    <source>
        <dbReference type="Proteomes" id="UP000646365"/>
    </source>
</evidence>
<dbReference type="Proteomes" id="UP000646365">
    <property type="component" value="Unassembled WGS sequence"/>
</dbReference>
<feature type="transmembrane region" description="Helical" evidence="1">
    <location>
        <begin position="51"/>
        <end position="73"/>
    </location>
</feature>